<dbReference type="PANTHER" id="PTHR32071">
    <property type="entry name" value="TRANSCRIPTIONAL REGULATORY PROTEIN"/>
    <property type="match status" value="1"/>
</dbReference>
<dbReference type="InterPro" id="IPR027417">
    <property type="entry name" value="P-loop_NTPase"/>
</dbReference>
<dbReference type="InterPro" id="IPR058031">
    <property type="entry name" value="AAA_lid_NorR"/>
</dbReference>
<dbReference type="Gene3D" id="1.10.10.60">
    <property type="entry name" value="Homeodomain-like"/>
    <property type="match status" value="1"/>
</dbReference>
<dbReference type="GO" id="GO:0043565">
    <property type="term" value="F:sequence-specific DNA binding"/>
    <property type="evidence" value="ECO:0007669"/>
    <property type="project" value="InterPro"/>
</dbReference>
<keyword evidence="4" id="KW-0238">DNA-binding</keyword>
<dbReference type="PRINTS" id="PR01590">
    <property type="entry name" value="HTHFIS"/>
</dbReference>
<dbReference type="InterPro" id="IPR025662">
    <property type="entry name" value="Sigma_54_int_dom_ATP-bd_1"/>
</dbReference>
<name>A0A9D5JXH6_9BACT</name>
<evidence type="ECO:0000256" key="1">
    <source>
        <dbReference type="ARBA" id="ARBA00022741"/>
    </source>
</evidence>
<dbReference type="FunFam" id="3.40.50.300:FF:000006">
    <property type="entry name" value="DNA-binding transcriptional regulator NtrC"/>
    <property type="match status" value="1"/>
</dbReference>
<dbReference type="EMBL" id="WJJP01000528">
    <property type="protein sequence ID" value="MBD3326117.1"/>
    <property type="molecule type" value="Genomic_DNA"/>
</dbReference>
<keyword evidence="1" id="KW-0547">Nucleotide-binding</keyword>
<evidence type="ECO:0000256" key="4">
    <source>
        <dbReference type="ARBA" id="ARBA00023125"/>
    </source>
</evidence>
<dbReference type="InterPro" id="IPR029016">
    <property type="entry name" value="GAF-like_dom_sf"/>
</dbReference>
<dbReference type="SUPFAM" id="SSF52540">
    <property type="entry name" value="P-loop containing nucleoside triphosphate hydrolases"/>
    <property type="match status" value="1"/>
</dbReference>
<organism evidence="7 8">
    <name type="scientific">candidate division KSB3 bacterium</name>
    <dbReference type="NCBI Taxonomy" id="2044937"/>
    <lineage>
        <taxon>Bacteria</taxon>
        <taxon>candidate division KSB3</taxon>
    </lineage>
</organism>
<proteinExistence type="predicted"/>
<dbReference type="InterPro" id="IPR002078">
    <property type="entry name" value="Sigma_54_int"/>
</dbReference>
<sequence length="511" mass="58505">MSHAVREMQEIDILYEISMILSSAFTFNEFIYKTFEILEQKMGMTRGTLRLFNPLTHEITIEIAHGISEEAKRRGKYRLGEGVTGKVIEEGEPVIVPHVDKEPAFLNKTRSRGDISRKNISFICVPIKVGTESMGAITIDRAFSEEHDFSKDVRLLTIVAAMIAQSVKLKRIMDDEEQLLTENIKLRDELKEKYNIHNMIGNSSSMHLVYENIIQVAHANATVMIRGESGTGKELVAHAIHYNSPRAQKPFVKINCGAIPENLLEAELFGYEKGAFTGATDRKKGKLELADGGTIFLDEIGELPLSLQVKLLRVLQEKEFERVGGVKTIRLNVRIIAATNRNLEEEITKNRFREDLYYRLNVFPIYIPPLRERKTDILLLAEYFLAKYARENNKQIVRLSTLAIDLLNSYHWPGNVREVQNCMERAVLICDGDTIQSTHLPPTLQRIDTVDTKENVSLAQQVENFEKELIIDALKKTRGIKAKAARYLSTTERILGYKMKQYNIQYKKFRR</sequence>
<dbReference type="Pfam" id="PF02954">
    <property type="entry name" value="HTH_8"/>
    <property type="match status" value="1"/>
</dbReference>
<evidence type="ECO:0000256" key="5">
    <source>
        <dbReference type="ARBA" id="ARBA00023163"/>
    </source>
</evidence>
<dbReference type="SUPFAM" id="SSF46689">
    <property type="entry name" value="Homeodomain-like"/>
    <property type="match status" value="1"/>
</dbReference>
<evidence type="ECO:0000256" key="3">
    <source>
        <dbReference type="ARBA" id="ARBA00023015"/>
    </source>
</evidence>
<protein>
    <submittedName>
        <fullName evidence="7">GAF domain-containing protein</fullName>
    </submittedName>
</protein>
<dbReference type="PROSITE" id="PS00676">
    <property type="entry name" value="SIGMA54_INTERACT_2"/>
    <property type="match status" value="1"/>
</dbReference>
<evidence type="ECO:0000313" key="7">
    <source>
        <dbReference type="EMBL" id="MBD3326117.1"/>
    </source>
</evidence>
<dbReference type="InterPro" id="IPR002197">
    <property type="entry name" value="HTH_Fis"/>
</dbReference>
<dbReference type="InterPro" id="IPR003018">
    <property type="entry name" value="GAF"/>
</dbReference>
<dbReference type="Pfam" id="PF25601">
    <property type="entry name" value="AAA_lid_14"/>
    <property type="match status" value="1"/>
</dbReference>
<dbReference type="InterPro" id="IPR025943">
    <property type="entry name" value="Sigma_54_int_dom_ATP-bd_2"/>
</dbReference>
<dbReference type="GO" id="GO:0005524">
    <property type="term" value="F:ATP binding"/>
    <property type="evidence" value="ECO:0007669"/>
    <property type="project" value="UniProtKB-KW"/>
</dbReference>
<feature type="domain" description="Sigma-54 factor interaction" evidence="6">
    <location>
        <begin position="199"/>
        <end position="428"/>
    </location>
</feature>
<dbReference type="CDD" id="cd00009">
    <property type="entry name" value="AAA"/>
    <property type="match status" value="1"/>
</dbReference>
<dbReference type="AlphaFoldDB" id="A0A9D5JXH6"/>
<dbReference type="Pfam" id="PF01590">
    <property type="entry name" value="GAF"/>
    <property type="match status" value="1"/>
</dbReference>
<dbReference type="Gene3D" id="1.10.8.60">
    <property type="match status" value="1"/>
</dbReference>
<dbReference type="SMART" id="SM00065">
    <property type="entry name" value="GAF"/>
    <property type="match status" value="1"/>
</dbReference>
<dbReference type="InterPro" id="IPR009057">
    <property type="entry name" value="Homeodomain-like_sf"/>
</dbReference>
<dbReference type="Pfam" id="PF00158">
    <property type="entry name" value="Sigma54_activat"/>
    <property type="match status" value="1"/>
</dbReference>
<dbReference type="GO" id="GO:0006355">
    <property type="term" value="P:regulation of DNA-templated transcription"/>
    <property type="evidence" value="ECO:0007669"/>
    <property type="project" value="InterPro"/>
</dbReference>
<dbReference type="Gene3D" id="3.30.450.40">
    <property type="match status" value="1"/>
</dbReference>
<dbReference type="SUPFAM" id="SSF55781">
    <property type="entry name" value="GAF domain-like"/>
    <property type="match status" value="1"/>
</dbReference>
<keyword evidence="3" id="KW-0805">Transcription regulation</keyword>
<dbReference type="InterPro" id="IPR003593">
    <property type="entry name" value="AAA+_ATPase"/>
</dbReference>
<evidence type="ECO:0000259" key="6">
    <source>
        <dbReference type="PROSITE" id="PS50045"/>
    </source>
</evidence>
<dbReference type="Proteomes" id="UP000649604">
    <property type="component" value="Unassembled WGS sequence"/>
</dbReference>
<dbReference type="SMART" id="SM00382">
    <property type="entry name" value="AAA"/>
    <property type="match status" value="1"/>
</dbReference>
<comment type="caution">
    <text evidence="7">The sequence shown here is derived from an EMBL/GenBank/DDBJ whole genome shotgun (WGS) entry which is preliminary data.</text>
</comment>
<dbReference type="PROSITE" id="PS00675">
    <property type="entry name" value="SIGMA54_INTERACT_1"/>
    <property type="match status" value="1"/>
</dbReference>
<dbReference type="Gene3D" id="3.40.50.300">
    <property type="entry name" value="P-loop containing nucleotide triphosphate hydrolases"/>
    <property type="match status" value="1"/>
</dbReference>
<gene>
    <name evidence="7" type="ORF">GF339_16140</name>
</gene>
<evidence type="ECO:0000256" key="2">
    <source>
        <dbReference type="ARBA" id="ARBA00022840"/>
    </source>
</evidence>
<keyword evidence="5" id="KW-0804">Transcription</keyword>
<keyword evidence="2" id="KW-0067">ATP-binding</keyword>
<reference evidence="7" key="1">
    <citation type="submission" date="2019-11" db="EMBL/GenBank/DDBJ databases">
        <title>Microbial mats filling the niche in hypersaline microbial mats.</title>
        <authorList>
            <person name="Wong H.L."/>
            <person name="Macleod F.I."/>
            <person name="White R.A. III"/>
            <person name="Burns B.P."/>
        </authorList>
    </citation>
    <scope>NUCLEOTIDE SEQUENCE</scope>
    <source>
        <strain evidence="7">Rbin_158</strain>
    </source>
</reference>
<dbReference type="PANTHER" id="PTHR32071:SF57">
    <property type="entry name" value="C4-DICARBOXYLATE TRANSPORT TRANSCRIPTIONAL REGULATORY PROTEIN DCTD"/>
    <property type="match status" value="1"/>
</dbReference>
<accession>A0A9D5JXH6</accession>
<evidence type="ECO:0000313" key="8">
    <source>
        <dbReference type="Proteomes" id="UP000649604"/>
    </source>
</evidence>
<dbReference type="PROSITE" id="PS50045">
    <property type="entry name" value="SIGMA54_INTERACT_4"/>
    <property type="match status" value="1"/>
</dbReference>